<dbReference type="AlphaFoldDB" id="A0ABD3FKH1"/>
<protein>
    <submittedName>
        <fullName evidence="1">Uncharacterized protein</fullName>
    </submittedName>
</protein>
<name>A0ABD3FKH1_9STRA</name>
<sequence length="136" mass="15490">MPSRRKRPTPSSAKQTCCSFFLAKKNNLWLQSRSDDVKKLDVGETTAAIEELTHEEKELDPTETLRDLFGDITTKGTIYVLVVVPSGFDLIIGETTSGTLDRNELEYYQQRGQVIRSNCHSYCEEILQQVTSHYKT</sequence>
<dbReference type="EMBL" id="JBIMZQ010000015">
    <property type="protein sequence ID" value="KAL3666936.1"/>
    <property type="molecule type" value="Genomic_DNA"/>
</dbReference>
<reference evidence="1 2" key="1">
    <citation type="submission" date="2024-09" db="EMBL/GenBank/DDBJ databases">
        <title>Genome sequencing and assembly of Phytophthora oleae, isolate VK10A, causative agent of rot of olive drupes.</title>
        <authorList>
            <person name="Conti Taguali S."/>
            <person name="Riolo M."/>
            <person name="La Spada F."/>
            <person name="Cacciola S.O."/>
            <person name="Dionisio G."/>
        </authorList>
    </citation>
    <scope>NUCLEOTIDE SEQUENCE [LARGE SCALE GENOMIC DNA]</scope>
    <source>
        <strain evidence="1 2">VK10A</strain>
    </source>
</reference>
<comment type="caution">
    <text evidence="1">The sequence shown here is derived from an EMBL/GenBank/DDBJ whole genome shotgun (WGS) entry which is preliminary data.</text>
</comment>
<evidence type="ECO:0000313" key="1">
    <source>
        <dbReference type="EMBL" id="KAL3666936.1"/>
    </source>
</evidence>
<accession>A0ABD3FKH1</accession>
<organism evidence="1 2">
    <name type="scientific">Phytophthora oleae</name>
    <dbReference type="NCBI Taxonomy" id="2107226"/>
    <lineage>
        <taxon>Eukaryota</taxon>
        <taxon>Sar</taxon>
        <taxon>Stramenopiles</taxon>
        <taxon>Oomycota</taxon>
        <taxon>Peronosporomycetes</taxon>
        <taxon>Peronosporales</taxon>
        <taxon>Peronosporaceae</taxon>
        <taxon>Phytophthora</taxon>
    </lineage>
</organism>
<dbReference type="Proteomes" id="UP001632037">
    <property type="component" value="Unassembled WGS sequence"/>
</dbReference>
<evidence type="ECO:0000313" key="2">
    <source>
        <dbReference type="Proteomes" id="UP001632037"/>
    </source>
</evidence>
<gene>
    <name evidence="1" type="ORF">V7S43_007883</name>
</gene>
<proteinExistence type="predicted"/>
<keyword evidence="2" id="KW-1185">Reference proteome</keyword>